<accession>A0A1G8Y619</accession>
<dbReference type="AlphaFoldDB" id="A0A1G8Y619"/>
<keyword evidence="3" id="KW-1185">Reference proteome</keyword>
<feature type="coiled-coil region" evidence="1">
    <location>
        <begin position="85"/>
        <end position="120"/>
    </location>
</feature>
<keyword evidence="1" id="KW-0175">Coiled coil</keyword>
<evidence type="ECO:0000256" key="1">
    <source>
        <dbReference type="SAM" id="Coils"/>
    </source>
</evidence>
<reference evidence="3" key="1">
    <citation type="submission" date="2016-10" db="EMBL/GenBank/DDBJ databases">
        <authorList>
            <person name="Varghese N."/>
            <person name="Submissions S."/>
        </authorList>
    </citation>
    <scope>NUCLEOTIDE SEQUENCE [LARGE SCALE GENOMIC DNA]</scope>
    <source>
        <strain evidence="3">DSM 45460</strain>
    </source>
</reference>
<sequence length="311" mass="35207">MAIRAELDKLRFLRGLDARTLDLSMLPEVRRRRLARIGRRSTNQALARRDGDKRHPVLLATVAECAVEVLDEVIGMFDQALSGVENRAKRKLDDLLAQRARESEERLNLLEEILAVATEVDVPDAEFGPRLRRVIGLERLRIARRDPADRLPRDHGHLAMVESSFTYLREIVPHVIRAVSFEVAVDARLLLEAVEVLAELYARGGRKVPEGAPTEFVPSRWRGYLDQVATSGNTAAYRHYWELATLLGLRDALRSGDVWVPGSRRFADPTTFLLPACRWEALRGEYCALVGVPHEVERLRGQLLALLPRPH</sequence>
<gene>
    <name evidence="2" type="ORF">SAMN04487820_103253</name>
</gene>
<protein>
    <submittedName>
        <fullName evidence="2">Uncharacterized protein</fullName>
    </submittedName>
</protein>
<name>A0A1G8Y619_ACTMZ</name>
<dbReference type="Proteomes" id="UP000199213">
    <property type="component" value="Unassembled WGS sequence"/>
</dbReference>
<evidence type="ECO:0000313" key="2">
    <source>
        <dbReference type="EMBL" id="SDJ97834.1"/>
    </source>
</evidence>
<proteinExistence type="predicted"/>
<organism evidence="2 3">
    <name type="scientific">Actinopolyspora mzabensis</name>
    <dbReference type="NCBI Taxonomy" id="995066"/>
    <lineage>
        <taxon>Bacteria</taxon>
        <taxon>Bacillati</taxon>
        <taxon>Actinomycetota</taxon>
        <taxon>Actinomycetes</taxon>
        <taxon>Actinopolysporales</taxon>
        <taxon>Actinopolysporaceae</taxon>
        <taxon>Actinopolyspora</taxon>
    </lineage>
</organism>
<dbReference type="EMBL" id="FNFM01000003">
    <property type="protein sequence ID" value="SDJ97834.1"/>
    <property type="molecule type" value="Genomic_DNA"/>
</dbReference>
<evidence type="ECO:0000313" key="3">
    <source>
        <dbReference type="Proteomes" id="UP000199213"/>
    </source>
</evidence>